<evidence type="ECO:0000313" key="2">
    <source>
        <dbReference type="EMBL" id="OEG09719.1"/>
    </source>
</evidence>
<evidence type="ECO:0000256" key="1">
    <source>
        <dbReference type="SAM" id="Phobius"/>
    </source>
</evidence>
<reference evidence="3" key="1">
    <citation type="submission" date="2016-09" db="EMBL/GenBank/DDBJ databases">
        <authorList>
            <person name="Gulvik C.A."/>
        </authorList>
    </citation>
    <scope>NUCLEOTIDE SEQUENCE [LARGE SCALE GENOMIC DNA]</scope>
    <source>
        <strain evidence="3">DSM 23328</strain>
    </source>
</reference>
<gene>
    <name evidence="2" type="ORF">BCR21_15380</name>
</gene>
<dbReference type="Proteomes" id="UP000094068">
    <property type="component" value="Unassembled WGS sequence"/>
</dbReference>
<dbReference type="AlphaFoldDB" id="A0A1E5GAJ7"/>
<evidence type="ECO:0000313" key="3">
    <source>
        <dbReference type="Proteomes" id="UP000094068"/>
    </source>
</evidence>
<keyword evidence="1" id="KW-0812">Transmembrane</keyword>
<sequence>MSVLEWVFVGSLSLAFLTFLLFIVCIILFFSTNNQLKKMKQKRPKNKTKKKRWLKMRRQLDKKKKKYLGRTFILLVISGISVASGAYTRYYQMTNLTTEDGNTLIQSYFLTDEVEKSLVNLQEGADPEKTKKTLDDRTSLLASYAAGVGPSNGLSKEGQKLLVRYYARIRDFSINTYSLSTEQLSNPETVSSYLDTLNQIKAIQKKIFKQFSVNEAALKQKK</sequence>
<dbReference type="EMBL" id="MIJZ01000016">
    <property type="protein sequence ID" value="OEG09719.1"/>
    <property type="molecule type" value="Genomic_DNA"/>
</dbReference>
<feature type="transmembrane region" description="Helical" evidence="1">
    <location>
        <begin position="67"/>
        <end position="87"/>
    </location>
</feature>
<accession>A0A1E5GAJ7</accession>
<keyword evidence="1" id="KW-0472">Membrane</keyword>
<keyword evidence="3" id="KW-1185">Reference proteome</keyword>
<feature type="transmembrane region" description="Helical" evidence="1">
    <location>
        <begin position="6"/>
        <end position="30"/>
    </location>
</feature>
<proteinExistence type="predicted"/>
<protein>
    <submittedName>
        <fullName evidence="2">Uncharacterized protein</fullName>
    </submittedName>
</protein>
<organism evidence="2 3">
    <name type="scientific">Enterococcus ureasiticus</name>
    <dbReference type="NCBI Taxonomy" id="903984"/>
    <lineage>
        <taxon>Bacteria</taxon>
        <taxon>Bacillati</taxon>
        <taxon>Bacillota</taxon>
        <taxon>Bacilli</taxon>
        <taxon>Lactobacillales</taxon>
        <taxon>Enterococcaceae</taxon>
        <taxon>Enterococcus</taxon>
    </lineage>
</organism>
<keyword evidence="1" id="KW-1133">Transmembrane helix</keyword>
<dbReference type="STRING" id="903984.BCR21_15380"/>
<comment type="caution">
    <text evidence="2">The sequence shown here is derived from an EMBL/GenBank/DDBJ whole genome shotgun (WGS) entry which is preliminary data.</text>
</comment>
<name>A0A1E5GAJ7_9ENTE</name>
<dbReference type="RefSeq" id="WP_069647397.1">
    <property type="nucleotide sequence ID" value="NZ_MIJZ01000016.1"/>
</dbReference>